<reference evidence="2" key="2">
    <citation type="submission" date="2017-06" db="EMBL/GenBank/DDBJ databases">
        <title>WGS assembly of Brachypodium distachyon.</title>
        <authorList>
            <consortium name="The International Brachypodium Initiative"/>
            <person name="Lucas S."/>
            <person name="Harmon-Smith M."/>
            <person name="Lail K."/>
            <person name="Tice H."/>
            <person name="Grimwood J."/>
            <person name="Bruce D."/>
            <person name="Barry K."/>
            <person name="Shu S."/>
            <person name="Lindquist E."/>
            <person name="Wang M."/>
            <person name="Pitluck S."/>
            <person name="Vogel J.P."/>
            <person name="Garvin D.F."/>
            <person name="Mockler T.C."/>
            <person name="Schmutz J."/>
            <person name="Rokhsar D."/>
            <person name="Bevan M.W."/>
        </authorList>
    </citation>
    <scope>NUCLEOTIDE SEQUENCE</scope>
    <source>
        <strain evidence="2">Bd21</strain>
    </source>
</reference>
<dbReference type="EMBL" id="CM000881">
    <property type="protein sequence ID" value="KQK08782.1"/>
    <property type="molecule type" value="Genomic_DNA"/>
</dbReference>
<name>A0A0Q3MWV1_BRADI</name>
<evidence type="ECO:0000256" key="1">
    <source>
        <dbReference type="SAM" id="MobiDB-lite"/>
    </source>
</evidence>
<feature type="region of interest" description="Disordered" evidence="1">
    <location>
        <begin position="53"/>
        <end position="100"/>
    </location>
</feature>
<dbReference type="Gramene" id="KQK08782">
    <property type="protein sequence ID" value="KQK08782"/>
    <property type="gene ID" value="BRADI_2g43851v3"/>
</dbReference>
<feature type="compositionally biased region" description="Low complexity" evidence="1">
    <location>
        <begin position="89"/>
        <end position="100"/>
    </location>
</feature>
<protein>
    <submittedName>
        <fullName evidence="2 3">Uncharacterized protein</fullName>
    </submittedName>
</protein>
<feature type="compositionally biased region" description="Basic and acidic residues" evidence="1">
    <location>
        <begin position="154"/>
        <end position="165"/>
    </location>
</feature>
<sequence length="227" mass="24971">MESPERARNEGRGKNKTGAGSEEFPEDAPHLEKCTACLEPGHRAGSIFCALTPLKPKRGRGRPKSVVQEQLPTENGVEEQGPAEDIAKQVPAEAVAEQVPPEPAVVEQLPAEAAEANWEPLPNDNGYDWPPEGDWQTHCENAEVDDWPAEVVEGSEHSENAKDDDLIVEGTDNSEDCDHYEDLVIDEDKKNVPIGVLVKEYRKKRKRGGKKVLKKECSVSALYGRAV</sequence>
<keyword evidence="4" id="KW-1185">Reference proteome</keyword>
<organism evidence="2">
    <name type="scientific">Brachypodium distachyon</name>
    <name type="common">Purple false brome</name>
    <name type="synonym">Trachynia distachya</name>
    <dbReference type="NCBI Taxonomy" id="15368"/>
    <lineage>
        <taxon>Eukaryota</taxon>
        <taxon>Viridiplantae</taxon>
        <taxon>Streptophyta</taxon>
        <taxon>Embryophyta</taxon>
        <taxon>Tracheophyta</taxon>
        <taxon>Spermatophyta</taxon>
        <taxon>Magnoliopsida</taxon>
        <taxon>Liliopsida</taxon>
        <taxon>Poales</taxon>
        <taxon>Poaceae</taxon>
        <taxon>BOP clade</taxon>
        <taxon>Pooideae</taxon>
        <taxon>Stipodae</taxon>
        <taxon>Brachypodieae</taxon>
        <taxon>Brachypodium</taxon>
    </lineage>
</organism>
<feature type="region of interest" description="Disordered" evidence="1">
    <location>
        <begin position="118"/>
        <end position="137"/>
    </location>
</feature>
<accession>A0A0Q3MWV1</accession>
<feature type="region of interest" description="Disordered" evidence="1">
    <location>
        <begin position="152"/>
        <end position="175"/>
    </location>
</feature>
<evidence type="ECO:0000313" key="4">
    <source>
        <dbReference type="Proteomes" id="UP000008810"/>
    </source>
</evidence>
<dbReference type="AlphaFoldDB" id="A0A0Q3MWV1"/>
<feature type="compositionally biased region" description="Basic and acidic residues" evidence="1">
    <location>
        <begin position="1"/>
        <end position="13"/>
    </location>
</feature>
<gene>
    <name evidence="2" type="ORF">BRADI_2g43851v3</name>
</gene>
<reference evidence="3" key="3">
    <citation type="submission" date="2018-08" db="UniProtKB">
        <authorList>
            <consortium name="EnsemblPlants"/>
        </authorList>
    </citation>
    <scope>IDENTIFICATION</scope>
    <source>
        <strain evidence="3">cv. Bd21</strain>
    </source>
</reference>
<reference evidence="2 3" key="1">
    <citation type="journal article" date="2010" name="Nature">
        <title>Genome sequencing and analysis of the model grass Brachypodium distachyon.</title>
        <authorList>
            <consortium name="International Brachypodium Initiative"/>
        </authorList>
    </citation>
    <scope>NUCLEOTIDE SEQUENCE [LARGE SCALE GENOMIC DNA]</scope>
    <source>
        <strain evidence="2 3">Bd21</strain>
    </source>
</reference>
<proteinExistence type="predicted"/>
<dbReference type="Proteomes" id="UP000008810">
    <property type="component" value="Chromosome 2"/>
</dbReference>
<dbReference type="InParanoid" id="A0A0Q3MWV1"/>
<dbReference type="EnsemblPlants" id="KQK08782">
    <property type="protein sequence ID" value="KQK08782"/>
    <property type="gene ID" value="BRADI_2g43851v3"/>
</dbReference>
<evidence type="ECO:0000313" key="2">
    <source>
        <dbReference type="EMBL" id="KQK08782.1"/>
    </source>
</evidence>
<evidence type="ECO:0000313" key="3">
    <source>
        <dbReference type="EnsemblPlants" id="KQK08782"/>
    </source>
</evidence>
<feature type="region of interest" description="Disordered" evidence="1">
    <location>
        <begin position="1"/>
        <end position="29"/>
    </location>
</feature>